<dbReference type="RefSeq" id="WP_326075414.1">
    <property type="nucleotide sequence ID" value="NZ_JARLKY010000094.1"/>
</dbReference>
<reference evidence="1 2" key="1">
    <citation type="submission" date="2023-03" db="EMBL/GenBank/DDBJ databases">
        <title>Bacillus Genome Sequencing.</title>
        <authorList>
            <person name="Dunlap C."/>
        </authorList>
    </citation>
    <scope>NUCLEOTIDE SEQUENCE [LARGE SCALE GENOMIC DNA]</scope>
    <source>
        <strain evidence="1 2">BD-533</strain>
    </source>
</reference>
<accession>A0ABU6GB36</accession>
<comment type="caution">
    <text evidence="1">The sequence shown here is derived from an EMBL/GenBank/DDBJ whole genome shotgun (WGS) entry which is preliminary data.</text>
</comment>
<gene>
    <name evidence="1" type="ORF">P4I72_30355</name>
</gene>
<evidence type="ECO:0000313" key="1">
    <source>
        <dbReference type="EMBL" id="MEC0231410.1"/>
    </source>
</evidence>
<dbReference type="EMBL" id="JARLKY010000094">
    <property type="protein sequence ID" value="MEC0231410.1"/>
    <property type="molecule type" value="Genomic_DNA"/>
</dbReference>
<evidence type="ECO:0000313" key="2">
    <source>
        <dbReference type="Proteomes" id="UP001338137"/>
    </source>
</evidence>
<name>A0ABU6GB36_9BACL</name>
<proteinExistence type="predicted"/>
<organism evidence="1 2">
    <name type="scientific">Paenibacillus alba</name>
    <dbReference type="NCBI Taxonomy" id="1197127"/>
    <lineage>
        <taxon>Bacteria</taxon>
        <taxon>Bacillati</taxon>
        <taxon>Bacillota</taxon>
        <taxon>Bacilli</taxon>
        <taxon>Bacillales</taxon>
        <taxon>Paenibacillaceae</taxon>
        <taxon>Paenibacillus</taxon>
    </lineage>
</organism>
<dbReference type="InterPro" id="IPR012341">
    <property type="entry name" value="6hp_glycosidase-like_sf"/>
</dbReference>
<keyword evidence="2" id="KW-1185">Reference proteome</keyword>
<sequence>MAKSTAIYAYEDIIAKLIRQMKELKPMFQEKVAIGIVSMENWEWPQGVGLFALYSYYKETGKQEIRHFC</sequence>
<dbReference type="Proteomes" id="UP001338137">
    <property type="component" value="Unassembled WGS sequence"/>
</dbReference>
<dbReference type="Gene3D" id="1.50.10.10">
    <property type="match status" value="1"/>
</dbReference>
<protein>
    <submittedName>
        <fullName evidence="1">Uncharacterized protein</fullName>
    </submittedName>
</protein>